<organism evidence="4 5">
    <name type="scientific">Gadus morhua</name>
    <name type="common">Atlantic cod</name>
    <dbReference type="NCBI Taxonomy" id="8049"/>
    <lineage>
        <taxon>Eukaryota</taxon>
        <taxon>Metazoa</taxon>
        <taxon>Chordata</taxon>
        <taxon>Craniata</taxon>
        <taxon>Vertebrata</taxon>
        <taxon>Euteleostomi</taxon>
        <taxon>Actinopterygii</taxon>
        <taxon>Neopterygii</taxon>
        <taxon>Teleostei</taxon>
        <taxon>Neoteleostei</taxon>
        <taxon>Acanthomorphata</taxon>
        <taxon>Zeiogadaria</taxon>
        <taxon>Gadariae</taxon>
        <taxon>Gadiformes</taxon>
        <taxon>Gadoidei</taxon>
        <taxon>Gadidae</taxon>
        <taxon>Gadus</taxon>
    </lineage>
</organism>
<dbReference type="GO" id="GO:0000463">
    <property type="term" value="P:maturation of LSU-rRNA from tricistronic rRNA transcript (SSU-rRNA, 5.8S rRNA, LSU-rRNA)"/>
    <property type="evidence" value="ECO:0007669"/>
    <property type="project" value="TreeGrafter"/>
</dbReference>
<dbReference type="GeneTree" id="ENSGT00390000014210"/>
<sequence length="2144" mass="236805">NMGKRPSEDSEVSEPQAKKVTLTEFNGTIFKSMLKDPTKAMKALETFISFAKKLPCPDLYDVVEGYIKISMECAEIFKLLAVEKPVDKEMMLVFQSLEMILLRTASDLSHLSMAGNAVVKKLSSSMKVIHASLRSENLELVRLALCLLSAMVSQGSEAAREVYAHFNFSQGMGRLARRKDKQGRPDIRMAYIQFAVSFLMSGDPATVGQILEVKELLPEILNSGISADRLSIVSLILSTLKSRVVKNKAVTKTQKVRFFTAVLLTDVSSLYRWDGIIDVSTEDNDTVSLGPHFLLEVCSSRKNGISFHDPSYGTAGRAGNIILLQFLGGLKPTEDILVEELVTKTLRASPDLLGRFFKESRYSFAPRVQSAWRDNVQLVKKIYEAQPEISSVFRTREFIPLPRLVAMIMVTSLPPVCSKTFFTAGLTVRGISNTAVQHTALSMMSFVLRRAQKNIDFLLDPALWESSEAYTLDNMEPLVQQYRETVSKILPDMTSIVSNWQSLSKKEDVSLTGCNSAPCLCIPPAADPAEVIMLKALLLQVMCLYQKVAPHLVSLCKFDFSKLFRALTLFSKLRCTNVHSDRYNGFGIVSEEGLRGEVPPVLQHQVLQLALELPSSKFSWVRLQVGRSPSSSGEKPVLFLLLKMLVSSRNAPLRRLTKRLVLKVLKDTGMFDYTSSELELWLEHLGQVEPEHQDTVIHFLERVCVRLLSNQYVYSDKVATLVQDAAYLHASLTGNEADAASIPISHIDDVLDMVDVIMEGNEGELEEYGPALSEDLITQTFPFSALVPAALDARNKMPPQHGGVYDYLARVLTDLLHAQREPLALCLALLQYDKELASSSSSEPPTGPPHPSVCLLHQYYSKWLPQQSQEALVASSSLSGLLKASYLQGPGALLEESFRGRARESLTGVTLAELPLVVNQLLLYTRSTVEDFGSVRGGGDLPGRSSVVYQEDVSLTPLGGPQVVASALSSILKHPCVEQWFLALELSSLPANSLNPVKLRRLGGQMSEGVLALLEACAPLLRDLGRPDLLDRYLVAVETAVLRELQDSASQKAEQQQQQSRPLQALRALHPYFGACQLRGVVSTLLLLPQDCLVVAPGNQLGLYGTAALEILTESGGGGGGAGAGSRRLPLTRAHLQGLGTLLLACSSSARLEDFLLATLSGEPGGARLVHTDVFLHCLERAASPGPRGLCGLLLGNGPAHRLRFQLWCLEAGNMEAVAERTGDFLPVVDAYLLAAGGGDPATPTDVQSRVLKALKKALLPKLCGSVLDQASGGDVGAHAQTLGSLIQLAASTKDIRDLLSKLPAALQSAEGYERWQLVDVVKDKLSESPEEQESWRKSVVLSSLRWLVSAYSRAKQQPEPPCSQEQNILERLLKHMTFAEDLTPSDWNSFVKSGLKYRYKDLYFLGALRDLVELMYVEGDAAPKDFLPLATIHMMVSSHSLFLPAMLESDQDRIKICLLWGSAAVEHHKARKSLGASLWQQPSSEDLLALLSPDRMLNTIAHFPQQRRIIPQVNEEVKELGHLYDPCYLLPLFSTILRPDCVVNCFKFVSSHAFGLTVTALSSYDPKVRAAGYHILTSFYPHLEGTASVKKRQLLYLMEMMKNGIRQKNVRLPFIMTTYLSKVAQQMLKPEDHMYVVLNKFLLSHQSLDFRRVPDFFKLFHSSDTEHKQEREWCLGLLEEGLRDRYCYELCSQQGIFLGLLAYSSSPLCEEDTQVQILRVLSQAGRVPKAAYHLTKSCGLLPWMTLEPRLLSGVVALLHVVWSTNLGQKDTPPEPPQTDRPPQPVAKTLPLPLVDEFLCVAFTLIPSLRYMSPTEVRPAQLNLFLRTLSSMLRHRGSVGVARGDRFTLKPQRLSSTDALSLLQSWASLSHDATLLGQLQSVAERHALRGLLGTGRAKTRGRPPASHSRKQTEDPEEDSDREQREQALLTACKGDLRMVFTHWETPASGHATVVDSGLAGDTALLLTRWSLSTLLDHPFQHPPTLEFLRWFHRVAPPHPDTVDKILGDAGAKEDLLRLYHRAVELRAPASPSPCRTETLELFTGVMLRLLEAQGPLPLGELHAGVVSACLSDPSTPQARRDAGVVLLSLYVHEMWSGARSADLFLQHVRLRRTTKSTLEESHVSAICNDIVARTTDGSGTQPSV</sequence>
<name>A0A8C5F3U5_GADMO</name>
<evidence type="ECO:0000313" key="5">
    <source>
        <dbReference type="Proteomes" id="UP000694546"/>
    </source>
</evidence>
<feature type="domain" description="URB1 N-terminal" evidence="2">
    <location>
        <begin position="73"/>
        <end position="374"/>
    </location>
</feature>
<reference evidence="4" key="1">
    <citation type="submission" date="2025-08" db="UniProtKB">
        <authorList>
            <consortium name="Ensembl"/>
        </authorList>
    </citation>
    <scope>IDENTIFICATION</scope>
</reference>
<feature type="region of interest" description="Disordered" evidence="1">
    <location>
        <begin position="1768"/>
        <end position="1787"/>
    </location>
</feature>
<dbReference type="Pfam" id="PF11707">
    <property type="entry name" value="Npa1"/>
    <property type="match status" value="1"/>
</dbReference>
<dbReference type="Ensembl" id="ENSGMOT00000002104.2">
    <property type="protein sequence ID" value="ENSGMOP00000002037.2"/>
    <property type="gene ID" value="ENSGMOG00000001838.2"/>
</dbReference>
<evidence type="ECO:0000259" key="2">
    <source>
        <dbReference type="Pfam" id="PF11707"/>
    </source>
</evidence>
<dbReference type="GO" id="GO:0005730">
    <property type="term" value="C:nucleolus"/>
    <property type="evidence" value="ECO:0007669"/>
    <property type="project" value="TreeGrafter"/>
</dbReference>
<evidence type="ECO:0000256" key="1">
    <source>
        <dbReference type="SAM" id="MobiDB-lite"/>
    </source>
</evidence>
<accession>A0A8C5F3U5</accession>
<feature type="domain" description="URB1 C-terminal" evidence="3">
    <location>
        <begin position="1555"/>
        <end position="1744"/>
    </location>
</feature>
<feature type="compositionally biased region" description="Pro residues" evidence="1">
    <location>
        <begin position="1774"/>
        <end position="1785"/>
    </location>
</feature>
<reference evidence="4" key="2">
    <citation type="submission" date="2025-09" db="UniProtKB">
        <authorList>
            <consortium name="Ensembl"/>
        </authorList>
    </citation>
    <scope>IDENTIFICATION</scope>
</reference>
<protein>
    <recommendedName>
        <fullName evidence="6">Nucleolar pre-ribosomal-associated protein 1</fullName>
    </recommendedName>
</protein>
<evidence type="ECO:0008006" key="6">
    <source>
        <dbReference type="Google" id="ProtNLM"/>
    </source>
</evidence>
<feature type="region of interest" description="Disordered" evidence="1">
    <location>
        <begin position="1890"/>
        <end position="1923"/>
    </location>
</feature>
<dbReference type="PANTHER" id="PTHR13500">
    <property type="entry name" value="NUCLEOLAR PRERIBOSOMAL-ASSOCIATED PROTEIN 1"/>
    <property type="match status" value="1"/>
</dbReference>
<dbReference type="InterPro" id="IPR021714">
    <property type="entry name" value="URB1_N"/>
</dbReference>
<dbReference type="PANTHER" id="PTHR13500:SF0">
    <property type="entry name" value="NUCLEOLAR PRE-RIBOSOMAL-ASSOCIATED PROTEIN 1"/>
    <property type="match status" value="1"/>
</dbReference>
<dbReference type="Proteomes" id="UP000694546">
    <property type="component" value="Chromosome 16"/>
</dbReference>
<evidence type="ECO:0000313" key="4">
    <source>
        <dbReference type="Ensembl" id="ENSGMOP00000002037.2"/>
    </source>
</evidence>
<dbReference type="GO" id="GO:0000466">
    <property type="term" value="P:maturation of 5.8S rRNA from tricistronic rRNA transcript (SSU-rRNA, 5.8S rRNA, LSU-rRNA)"/>
    <property type="evidence" value="ECO:0007669"/>
    <property type="project" value="TreeGrafter"/>
</dbReference>
<dbReference type="InterPro" id="IPR032436">
    <property type="entry name" value="URB1_C"/>
</dbReference>
<dbReference type="InterPro" id="IPR039844">
    <property type="entry name" value="URB1"/>
</dbReference>
<dbReference type="Pfam" id="PF16201">
    <property type="entry name" value="NopRA1"/>
    <property type="match status" value="1"/>
</dbReference>
<keyword evidence="5" id="KW-1185">Reference proteome</keyword>
<evidence type="ECO:0000259" key="3">
    <source>
        <dbReference type="Pfam" id="PF16201"/>
    </source>
</evidence>
<proteinExistence type="predicted"/>